<accession>A0A926JV78</accession>
<feature type="signal peptide" evidence="1">
    <location>
        <begin position="1"/>
        <end position="24"/>
    </location>
</feature>
<keyword evidence="1" id="KW-0732">Signal</keyword>
<sequence>MSLWKKIILQIVALLIIVGCKQKAQTNNANINNQSGIHVSTHPSDSVSEGEVFLKEFYTLFYGTDTPVTDKNLKKKYISERILKTIDSLRSGENLIMDYDPFIKGQDYNCRLTQSKTPLNSINFH</sequence>
<dbReference type="Gene3D" id="3.10.450.50">
    <property type="match status" value="1"/>
</dbReference>
<dbReference type="EMBL" id="JACVDC010000094">
    <property type="protein sequence ID" value="MBC9798195.1"/>
    <property type="molecule type" value="Genomic_DNA"/>
</dbReference>
<dbReference type="AlphaFoldDB" id="A0A926JV78"/>
<evidence type="ECO:0000256" key="1">
    <source>
        <dbReference type="SAM" id="SignalP"/>
    </source>
</evidence>
<keyword evidence="3" id="KW-1185">Reference proteome</keyword>
<reference evidence="2 3" key="1">
    <citation type="submission" date="2020-09" db="EMBL/GenBank/DDBJ databases">
        <title>Sinomicrobium weinanense sp. nov., a halophilic bacteria isolated from saline-alkali soil.</title>
        <authorList>
            <person name="Wu P."/>
            <person name="Ren H."/>
            <person name="Mei Y."/>
            <person name="Liang Y."/>
            <person name="Chen Z."/>
        </authorList>
    </citation>
    <scope>NUCLEOTIDE SEQUENCE [LARGE SCALE GENOMIC DNA]</scope>
    <source>
        <strain evidence="2 3">FJxs</strain>
    </source>
</reference>
<gene>
    <name evidence="2" type="ORF">IBL28_19655</name>
</gene>
<organism evidence="2 3">
    <name type="scientific">Sinomicrobium weinanense</name>
    <dbReference type="NCBI Taxonomy" id="2842200"/>
    <lineage>
        <taxon>Bacteria</taxon>
        <taxon>Pseudomonadati</taxon>
        <taxon>Bacteroidota</taxon>
        <taxon>Flavobacteriia</taxon>
        <taxon>Flavobacteriales</taxon>
        <taxon>Flavobacteriaceae</taxon>
        <taxon>Sinomicrobium</taxon>
    </lineage>
</organism>
<feature type="chain" id="PRO_5036698621" evidence="1">
    <location>
        <begin position="25"/>
        <end position="125"/>
    </location>
</feature>
<protein>
    <submittedName>
        <fullName evidence="2">Uncharacterized protein</fullName>
    </submittedName>
</protein>
<proteinExistence type="predicted"/>
<dbReference type="PROSITE" id="PS51257">
    <property type="entry name" value="PROKAR_LIPOPROTEIN"/>
    <property type="match status" value="1"/>
</dbReference>
<name>A0A926JV78_9FLAO</name>
<evidence type="ECO:0000313" key="3">
    <source>
        <dbReference type="Proteomes" id="UP000653730"/>
    </source>
</evidence>
<dbReference type="RefSeq" id="WP_187967319.1">
    <property type="nucleotide sequence ID" value="NZ_JACVDC010000094.1"/>
</dbReference>
<dbReference type="Proteomes" id="UP000653730">
    <property type="component" value="Unassembled WGS sequence"/>
</dbReference>
<evidence type="ECO:0000313" key="2">
    <source>
        <dbReference type="EMBL" id="MBC9798195.1"/>
    </source>
</evidence>
<comment type="caution">
    <text evidence="2">The sequence shown here is derived from an EMBL/GenBank/DDBJ whole genome shotgun (WGS) entry which is preliminary data.</text>
</comment>